<reference evidence="2" key="1">
    <citation type="submission" date="2013-07" db="EMBL/GenBank/DDBJ databases">
        <title>The Genome Sequence of Cryptococcus bestiolae CBS10118.</title>
        <authorList>
            <consortium name="The Broad Institute Genome Sequencing Platform"/>
            <person name="Cuomo C."/>
            <person name="Litvintseva A."/>
            <person name="Chen Y."/>
            <person name="Heitman J."/>
            <person name="Sun S."/>
            <person name="Springer D."/>
            <person name="Dromer F."/>
            <person name="Young S.K."/>
            <person name="Zeng Q."/>
            <person name="Gargeya S."/>
            <person name="Fitzgerald M."/>
            <person name="Abouelleil A."/>
            <person name="Alvarado L."/>
            <person name="Berlin A.M."/>
            <person name="Chapman S.B."/>
            <person name="Dewar J."/>
            <person name="Goldberg J."/>
            <person name="Griggs A."/>
            <person name="Gujja S."/>
            <person name="Hansen M."/>
            <person name="Howarth C."/>
            <person name="Imamovic A."/>
            <person name="Larimer J."/>
            <person name="McCowan C."/>
            <person name="Murphy C."/>
            <person name="Pearson M."/>
            <person name="Priest M."/>
            <person name="Roberts A."/>
            <person name="Saif S."/>
            <person name="Shea T."/>
            <person name="Sykes S."/>
            <person name="Wortman J."/>
            <person name="Nusbaum C."/>
            <person name="Birren B."/>
        </authorList>
    </citation>
    <scope>NUCLEOTIDE SEQUENCE [LARGE SCALE GENOMIC DNA]</scope>
    <source>
        <strain evidence="2">CBS 10118</strain>
    </source>
</reference>
<dbReference type="EMBL" id="KI894018">
    <property type="protein sequence ID" value="OCF30078.1"/>
    <property type="molecule type" value="Genomic_DNA"/>
</dbReference>
<feature type="compositionally biased region" description="Low complexity" evidence="1">
    <location>
        <begin position="13"/>
        <end position="40"/>
    </location>
</feature>
<evidence type="ECO:0000256" key="1">
    <source>
        <dbReference type="SAM" id="MobiDB-lite"/>
    </source>
</evidence>
<dbReference type="EMBL" id="CP144541">
    <property type="protein sequence ID" value="WVW80911.1"/>
    <property type="molecule type" value="Genomic_DNA"/>
</dbReference>
<keyword evidence="4" id="KW-1185">Reference proteome</keyword>
<dbReference type="OrthoDB" id="2570685at2759"/>
<reference evidence="3" key="2">
    <citation type="submission" date="2013-07" db="EMBL/GenBank/DDBJ databases">
        <authorList>
            <consortium name="The Broad Institute Genome Sequencing Platform"/>
            <person name="Cuomo C."/>
            <person name="Litvintseva A."/>
            <person name="Chen Y."/>
            <person name="Heitman J."/>
            <person name="Sun S."/>
            <person name="Springer D."/>
            <person name="Dromer F."/>
            <person name="Young S.K."/>
            <person name="Zeng Q."/>
            <person name="Gargeya S."/>
            <person name="Fitzgerald M."/>
            <person name="Abouelleil A."/>
            <person name="Alvarado L."/>
            <person name="Berlin A.M."/>
            <person name="Chapman S.B."/>
            <person name="Dewar J."/>
            <person name="Goldberg J."/>
            <person name="Griggs A."/>
            <person name="Gujja S."/>
            <person name="Hansen M."/>
            <person name="Howarth C."/>
            <person name="Imamovic A."/>
            <person name="Larimer J."/>
            <person name="McCowan C."/>
            <person name="Murphy C."/>
            <person name="Pearson M."/>
            <person name="Priest M."/>
            <person name="Roberts A."/>
            <person name="Saif S."/>
            <person name="Shea T."/>
            <person name="Sykes S."/>
            <person name="Wortman J."/>
            <person name="Nusbaum C."/>
            <person name="Birren B."/>
        </authorList>
    </citation>
    <scope>NUCLEOTIDE SEQUENCE</scope>
    <source>
        <strain evidence="3">CBS 10118</strain>
    </source>
</reference>
<evidence type="ECO:0000313" key="4">
    <source>
        <dbReference type="Proteomes" id="UP000092730"/>
    </source>
</evidence>
<dbReference type="RefSeq" id="XP_019051148.1">
    <property type="nucleotide sequence ID" value="XM_019188270.1"/>
</dbReference>
<organism evidence="2">
    <name type="scientific">Kwoniella bestiolae CBS 10118</name>
    <dbReference type="NCBI Taxonomy" id="1296100"/>
    <lineage>
        <taxon>Eukaryota</taxon>
        <taxon>Fungi</taxon>
        <taxon>Dikarya</taxon>
        <taxon>Basidiomycota</taxon>
        <taxon>Agaricomycotina</taxon>
        <taxon>Tremellomycetes</taxon>
        <taxon>Tremellales</taxon>
        <taxon>Cryptococcaceae</taxon>
        <taxon>Kwoniella</taxon>
    </lineage>
</organism>
<evidence type="ECO:0000313" key="3">
    <source>
        <dbReference type="EMBL" id="WVW80911.1"/>
    </source>
</evidence>
<protein>
    <submittedName>
        <fullName evidence="2">Uncharacterized protein</fullName>
    </submittedName>
</protein>
<reference evidence="3" key="4">
    <citation type="submission" date="2024-02" db="EMBL/GenBank/DDBJ databases">
        <title>Comparative genomics of Cryptococcus and Kwoniella reveals pathogenesis evolution and contrasting modes of karyotype evolution via chromosome fusion or intercentromeric recombination.</title>
        <authorList>
            <person name="Coelho M.A."/>
            <person name="David-Palma M."/>
            <person name="Shea T."/>
            <person name="Bowers K."/>
            <person name="McGinley-Smith S."/>
            <person name="Mohammad A.W."/>
            <person name="Gnirke A."/>
            <person name="Yurkov A.M."/>
            <person name="Nowrousian M."/>
            <person name="Sun S."/>
            <person name="Cuomo C.A."/>
            <person name="Heitman J."/>
        </authorList>
    </citation>
    <scope>NUCLEOTIDE SEQUENCE</scope>
    <source>
        <strain evidence="3">CBS 10118</strain>
    </source>
</reference>
<sequence length="270" mass="29409">MTSSPTLSEMEFPSSPTPTHSTHAPATQQTPKQPSPSSKKASTKKGVDMNKLCRFLPPRKDEAFIGRILPTVEETITQIRHQCPSLSTISPSSISLKIRFDGKNSQSCEDVLFKIPGDITGCWPNAISDKLHLVFVEVASGHITPTEGTTRSVGVATIGVNKHTMTDHAVQVAPGVEVGQAQAFAHAILHGTSIPETTTSCSALKKSEEEKDLTWDELKRDGTLLGVQGHSDRPTVKRGGEETKVVLDNENRRVLVNRNEGFKEYQFEGI</sequence>
<dbReference type="GeneID" id="30205996"/>
<dbReference type="KEGG" id="kbi:30205996"/>
<reference evidence="2" key="3">
    <citation type="submission" date="2014-01" db="EMBL/GenBank/DDBJ databases">
        <title>Evolution of pathogenesis and genome organization in the Tremellales.</title>
        <authorList>
            <person name="Cuomo C."/>
            <person name="Litvintseva A."/>
            <person name="Heitman J."/>
            <person name="Chen Y."/>
            <person name="Sun S."/>
            <person name="Springer D."/>
            <person name="Dromer F."/>
            <person name="Young S."/>
            <person name="Zeng Q."/>
            <person name="Chapman S."/>
            <person name="Gujja S."/>
            <person name="Saif S."/>
            <person name="Birren B."/>
        </authorList>
    </citation>
    <scope>NUCLEOTIDE SEQUENCE</scope>
    <source>
        <strain evidence="2">CBS 10118</strain>
    </source>
</reference>
<evidence type="ECO:0000313" key="2">
    <source>
        <dbReference type="EMBL" id="OCF30078.1"/>
    </source>
</evidence>
<gene>
    <name evidence="2" type="ORF">I302_01597</name>
    <name evidence="3" type="ORF">I302_102902</name>
</gene>
<dbReference type="AlphaFoldDB" id="A0A1B9GGH5"/>
<dbReference type="VEuPathDB" id="FungiDB:I302_01597"/>
<dbReference type="Proteomes" id="UP000092730">
    <property type="component" value="Chromosome 1"/>
</dbReference>
<feature type="region of interest" description="Disordered" evidence="1">
    <location>
        <begin position="1"/>
        <end position="46"/>
    </location>
</feature>
<name>A0A1B9GGH5_9TREE</name>
<proteinExistence type="predicted"/>
<accession>A0A1B9GGH5</accession>